<dbReference type="InterPro" id="IPR024445">
    <property type="entry name" value="Tnp_ISXO2-like"/>
</dbReference>
<dbReference type="PANTHER" id="PTHR47163:SF2">
    <property type="entry name" value="SI:DKEY-17M8.2"/>
    <property type="match status" value="1"/>
</dbReference>
<evidence type="ECO:0000313" key="4">
    <source>
        <dbReference type="Proteomes" id="UP000271974"/>
    </source>
</evidence>
<sequence length="393" mass="44981">MCLGLSKHTVVDWRSFCSKVTDECKNFVDPEDPNVHTQNIERLLKDVKSWVRRPGIRSKYLYQYLGRYLFATAHEPSTLLHHFFVQAAKLYPPQSDRSPTASAELSDSSSETNSDWRCTTVCKIPKLSKRKFCNYCVYNGTFLSGTKLEPWKILLFIVHILDHTWNHKTAIENLDISSTTSVDWRSFCGEVKDSWVTEEEAIGGDGVEVEIDKTLIVRRKYERGRVLSQIWLFGGIERQSKKRFVVPLTGDVGEKRDKATLIPLIQKYILKGSVIYSDCWGAYSTLSTSGYTHHTINHSKNFVDPVNKEIHTQNVEPLWLDIKKWIKRPGIRSAYLYQYLACYLFISTKEKATLLHCFLKEAARLYTPGGSRQVPAGPTLLSDPDKSTDVEGQ</sequence>
<evidence type="ECO:0000313" key="3">
    <source>
        <dbReference type="EMBL" id="RUS79722.1"/>
    </source>
</evidence>
<dbReference type="SMART" id="SM01126">
    <property type="entry name" value="DDE_Tnp_IS1595"/>
    <property type="match status" value="1"/>
</dbReference>
<dbReference type="OrthoDB" id="6147864at2759"/>
<name>A0A433TDQ0_ELYCH</name>
<gene>
    <name evidence="3" type="ORF">EGW08_012530</name>
</gene>
<keyword evidence="4" id="KW-1185">Reference proteome</keyword>
<proteinExistence type="predicted"/>
<dbReference type="STRING" id="188477.A0A433TDQ0"/>
<accession>A0A433TDQ0</accession>
<feature type="region of interest" description="Disordered" evidence="1">
    <location>
        <begin position="94"/>
        <end position="114"/>
    </location>
</feature>
<feature type="domain" description="ISXO2-like transposase" evidence="2">
    <location>
        <begin position="201"/>
        <end position="348"/>
    </location>
</feature>
<dbReference type="Pfam" id="PF12762">
    <property type="entry name" value="DDE_Tnp_IS1595"/>
    <property type="match status" value="1"/>
</dbReference>
<feature type="compositionally biased region" description="Polar residues" evidence="1">
    <location>
        <begin position="95"/>
        <end position="114"/>
    </location>
</feature>
<evidence type="ECO:0000256" key="1">
    <source>
        <dbReference type="SAM" id="MobiDB-lite"/>
    </source>
</evidence>
<protein>
    <recommendedName>
        <fullName evidence="2">ISXO2-like transposase domain-containing protein</fullName>
    </recommendedName>
</protein>
<feature type="region of interest" description="Disordered" evidence="1">
    <location>
        <begin position="370"/>
        <end position="393"/>
    </location>
</feature>
<reference evidence="3 4" key="1">
    <citation type="submission" date="2019-01" db="EMBL/GenBank/DDBJ databases">
        <title>A draft genome assembly of the solar-powered sea slug Elysia chlorotica.</title>
        <authorList>
            <person name="Cai H."/>
            <person name="Li Q."/>
            <person name="Fang X."/>
            <person name="Li J."/>
            <person name="Curtis N.E."/>
            <person name="Altenburger A."/>
            <person name="Shibata T."/>
            <person name="Feng M."/>
            <person name="Maeda T."/>
            <person name="Schwartz J.A."/>
            <person name="Shigenobu S."/>
            <person name="Lundholm N."/>
            <person name="Nishiyama T."/>
            <person name="Yang H."/>
            <person name="Hasebe M."/>
            <person name="Li S."/>
            <person name="Pierce S.K."/>
            <person name="Wang J."/>
        </authorList>
    </citation>
    <scope>NUCLEOTIDE SEQUENCE [LARGE SCALE GENOMIC DNA]</scope>
    <source>
        <strain evidence="3">EC2010</strain>
        <tissue evidence="3">Whole organism of an adult</tissue>
    </source>
</reference>
<feature type="compositionally biased region" description="Basic and acidic residues" evidence="1">
    <location>
        <begin position="383"/>
        <end position="393"/>
    </location>
</feature>
<dbReference type="AlphaFoldDB" id="A0A433TDQ0"/>
<dbReference type="Proteomes" id="UP000271974">
    <property type="component" value="Unassembled WGS sequence"/>
</dbReference>
<organism evidence="3 4">
    <name type="scientific">Elysia chlorotica</name>
    <name type="common">Eastern emerald elysia</name>
    <name type="synonym">Sea slug</name>
    <dbReference type="NCBI Taxonomy" id="188477"/>
    <lineage>
        <taxon>Eukaryota</taxon>
        <taxon>Metazoa</taxon>
        <taxon>Spiralia</taxon>
        <taxon>Lophotrochozoa</taxon>
        <taxon>Mollusca</taxon>
        <taxon>Gastropoda</taxon>
        <taxon>Heterobranchia</taxon>
        <taxon>Euthyneura</taxon>
        <taxon>Panpulmonata</taxon>
        <taxon>Sacoglossa</taxon>
        <taxon>Placobranchoidea</taxon>
        <taxon>Plakobranchidae</taxon>
        <taxon>Elysia</taxon>
    </lineage>
</organism>
<comment type="caution">
    <text evidence="3">The sequence shown here is derived from an EMBL/GenBank/DDBJ whole genome shotgun (WGS) entry which is preliminary data.</text>
</comment>
<evidence type="ECO:0000259" key="2">
    <source>
        <dbReference type="SMART" id="SM01126"/>
    </source>
</evidence>
<dbReference type="InterPro" id="IPR053164">
    <property type="entry name" value="IS1016-like_transposase"/>
</dbReference>
<dbReference type="EMBL" id="RQTK01000432">
    <property type="protein sequence ID" value="RUS79722.1"/>
    <property type="molecule type" value="Genomic_DNA"/>
</dbReference>
<dbReference type="PANTHER" id="PTHR47163">
    <property type="entry name" value="DDE_TNP_IS1595 DOMAIN-CONTAINING PROTEIN"/>
    <property type="match status" value="1"/>
</dbReference>